<gene>
    <name evidence="1" type="ORF">UXM345_LOCUS32219</name>
</gene>
<proteinExistence type="predicted"/>
<organism evidence="1 2">
    <name type="scientific">Rotaria magnacalcarata</name>
    <dbReference type="NCBI Taxonomy" id="392030"/>
    <lineage>
        <taxon>Eukaryota</taxon>
        <taxon>Metazoa</taxon>
        <taxon>Spiralia</taxon>
        <taxon>Gnathifera</taxon>
        <taxon>Rotifera</taxon>
        <taxon>Eurotatoria</taxon>
        <taxon>Bdelloidea</taxon>
        <taxon>Philodinida</taxon>
        <taxon>Philodinidae</taxon>
        <taxon>Rotaria</taxon>
    </lineage>
</organism>
<sequence length="524" mass="59727">MERKNDLLTEQSASRIFAYLNTIELPNEAFKREISQFCFIPLHDNSNGTKLVKPSEVFIRANVTSSKATIANVDNFVSRGLIDYVDFGVDANAFLKNMGVCNYPRPSDLAGLLIQRQAAYFANINSNQDLLNKKCLFYMDCLRRLAYYVDGSNELNFEPLNTRLRTNAWCLGYQTVVDANGTNEKILKIVKPNEIYLEDNSVYSMQLHPLLPPNKELEKLYEHFGARWLSKCVKESPKILGKSFPSERATKLKKHIQERFPMLFVNNRGEPLPNRDEKNWELLRKTLSVYEVDAIKVSLVFEDKVHPLNKPEEHVQNIRDKLELSIEELKREGIPVERLLENTPDIPKLDRMTELVKEHPVEPVIQHPIGPVMQHPVGPLIEQPSTPVVEKKPGFVQMILGFLFGRGRNNHVLPVNSTPLNTNIKIYTEDDNTESTPTTNLVNANKSTEQNNRIPSITGARGDSIEYDYSIKAPPNIPNFKRKMEAVEAQLPEILKGQSYKHPQLTQLAHTETKISTSCEQIPA</sequence>
<protein>
    <submittedName>
        <fullName evidence="1">Uncharacterized protein</fullName>
    </submittedName>
</protein>
<dbReference type="EMBL" id="CAJOBF010009634">
    <property type="protein sequence ID" value="CAF4278674.1"/>
    <property type="molecule type" value="Genomic_DNA"/>
</dbReference>
<dbReference type="InterPro" id="IPR022155">
    <property type="entry name" value="DUF3684"/>
</dbReference>
<dbReference type="PANTHER" id="PTHR47839:SF1">
    <property type="entry name" value="DOMAIN PROTEIN, PUTATIVE (AFU_ORTHOLOGUE AFUA_6G04830)-RELATED"/>
    <property type="match status" value="1"/>
</dbReference>
<dbReference type="Proteomes" id="UP000663842">
    <property type="component" value="Unassembled WGS sequence"/>
</dbReference>
<accession>A0A820GG96</accession>
<feature type="non-terminal residue" evidence="1">
    <location>
        <position position="1"/>
    </location>
</feature>
<dbReference type="Pfam" id="PF12449">
    <property type="entry name" value="DUF3684"/>
    <property type="match status" value="1"/>
</dbReference>
<comment type="caution">
    <text evidence="1">The sequence shown here is derived from an EMBL/GenBank/DDBJ whole genome shotgun (WGS) entry which is preliminary data.</text>
</comment>
<name>A0A820GG96_9BILA</name>
<dbReference type="AlphaFoldDB" id="A0A820GG96"/>
<dbReference type="PANTHER" id="PTHR47839">
    <property type="entry name" value="DOMAIN PROTEIN, PUTATIVE (AFU_ORTHOLOGUE AFUA_6G04830)-RELATED"/>
    <property type="match status" value="1"/>
</dbReference>
<evidence type="ECO:0000313" key="2">
    <source>
        <dbReference type="Proteomes" id="UP000663842"/>
    </source>
</evidence>
<reference evidence="1" key="1">
    <citation type="submission" date="2021-02" db="EMBL/GenBank/DDBJ databases">
        <authorList>
            <person name="Nowell W R."/>
        </authorList>
    </citation>
    <scope>NUCLEOTIDE SEQUENCE</scope>
</reference>
<evidence type="ECO:0000313" key="1">
    <source>
        <dbReference type="EMBL" id="CAF4278674.1"/>
    </source>
</evidence>